<dbReference type="Gene3D" id="1.20.140.40">
    <property type="entry name" value="Invertase/pectin methylesterase inhibitor family protein"/>
    <property type="match status" value="1"/>
</dbReference>
<feature type="region of interest" description="Disordered" evidence="8">
    <location>
        <begin position="438"/>
        <end position="469"/>
    </location>
</feature>
<dbReference type="CDD" id="cd15798">
    <property type="entry name" value="PMEI-like_3"/>
    <property type="match status" value="1"/>
</dbReference>
<comment type="function">
    <text evidence="7">Acts in the modification of cell walls via demethylesterification of cell wall pectin.</text>
</comment>
<evidence type="ECO:0000256" key="1">
    <source>
        <dbReference type="ARBA" id="ARBA00005184"/>
    </source>
</evidence>
<name>A0ABR2N2J5_9ASPA</name>
<keyword evidence="7" id="KW-0964">Secreted</keyword>
<dbReference type="PANTHER" id="PTHR31707">
    <property type="entry name" value="PECTINESTERASE"/>
    <property type="match status" value="1"/>
</dbReference>
<proteinExistence type="inferred from homology"/>
<dbReference type="InterPro" id="IPR018040">
    <property type="entry name" value="Pectinesterase_Tyr_AS"/>
</dbReference>
<dbReference type="Gene3D" id="2.160.20.10">
    <property type="entry name" value="Single-stranded right-handed beta-helix, Pectin lyase-like"/>
    <property type="match status" value="1"/>
</dbReference>
<feature type="domain" description="Pectinesterase inhibitor" evidence="9">
    <location>
        <begin position="68"/>
        <end position="221"/>
    </location>
</feature>
<dbReference type="Proteomes" id="UP001412067">
    <property type="component" value="Unassembled WGS sequence"/>
</dbReference>
<evidence type="ECO:0000256" key="7">
    <source>
        <dbReference type="RuleBase" id="RU000589"/>
    </source>
</evidence>
<feature type="active site" evidence="6">
    <location>
        <position position="414"/>
    </location>
</feature>
<dbReference type="EMBL" id="JBBWWR010000001">
    <property type="protein sequence ID" value="KAK8970724.1"/>
    <property type="molecule type" value="Genomic_DNA"/>
</dbReference>
<comment type="subcellular location">
    <subcellularLocation>
        <location evidence="7">Secreted</location>
        <location evidence="7">Cell wall</location>
    </subcellularLocation>
</comment>
<evidence type="ECO:0000256" key="2">
    <source>
        <dbReference type="ARBA" id="ARBA00006027"/>
    </source>
</evidence>
<evidence type="ECO:0000256" key="8">
    <source>
        <dbReference type="SAM" id="MobiDB-lite"/>
    </source>
</evidence>
<organism evidence="10 11">
    <name type="scientific">Platanthera guangdongensis</name>
    <dbReference type="NCBI Taxonomy" id="2320717"/>
    <lineage>
        <taxon>Eukaryota</taxon>
        <taxon>Viridiplantae</taxon>
        <taxon>Streptophyta</taxon>
        <taxon>Embryophyta</taxon>
        <taxon>Tracheophyta</taxon>
        <taxon>Spermatophyta</taxon>
        <taxon>Magnoliopsida</taxon>
        <taxon>Liliopsida</taxon>
        <taxon>Asparagales</taxon>
        <taxon>Orchidaceae</taxon>
        <taxon>Orchidoideae</taxon>
        <taxon>Orchideae</taxon>
        <taxon>Orchidinae</taxon>
        <taxon>Platanthera</taxon>
    </lineage>
</organism>
<protein>
    <recommendedName>
        <fullName evidence="7">Pectinesterase</fullName>
        <ecNumber evidence="7">3.1.1.11</ecNumber>
    </recommendedName>
</protein>
<comment type="pathway">
    <text evidence="1 7">Glycan metabolism; pectin degradation; 2-dehydro-3-deoxy-D-gluconate from pectin: step 1/5.</text>
</comment>
<evidence type="ECO:0000256" key="5">
    <source>
        <dbReference type="ARBA" id="ARBA00023085"/>
    </source>
</evidence>
<dbReference type="InterPro" id="IPR011050">
    <property type="entry name" value="Pectin_lyase_fold/virulence"/>
</dbReference>
<keyword evidence="5 7" id="KW-0063">Aspartyl esterase</keyword>
<comment type="caution">
    <text evidence="10">The sequence shown here is derived from an EMBL/GenBank/DDBJ whole genome shotgun (WGS) entry which is preliminary data.</text>
</comment>
<evidence type="ECO:0000313" key="10">
    <source>
        <dbReference type="EMBL" id="KAK8970724.1"/>
    </source>
</evidence>
<evidence type="ECO:0000259" key="9">
    <source>
        <dbReference type="SMART" id="SM00856"/>
    </source>
</evidence>
<sequence>MGYEKEQKKKLTKWSTCLAIATLLLLATATLSLTTTTNKAGHIHTVSRGVINFFKTTTAGAGAGADISPSAKIVAVCNSTLYPAACVSALAGATATSQKDLFPVSIKSAKLLATSARAAAYNILARTKSKSKSDSSPTTACDDCLELLDISLQQLDGVFAAAGNREAKFHDIQTWLSAALTNQVTCSDRLGAAAGVSPSGEQALSAQVNLLSKYISNALALHVSQKGSGRGGRRLSNRHYPAWVTAEDRKLLEASPADIRADAVVARDGSGTHGTISDAIAFVSPKSGSGGGRSVIYVKAGTYNEYIRIPTKQKNVMLMGDGKGKSIIIGGRNAEDGWSTYQSATVGAMGAGFIAKGVTIINTSGPNKHQAVALHVGGDQSVVYQCSIQGYQDTLYTYANRQFYRDCDISGTVDFIFGNSAAVFQNCVIQPRKPAAGQKNSITAQGRSDPNQNTGISIHDSQISGSTGGAPTYLGRPWKQYSRVVFIKTVIDGSVSSAGWEEWSGSFALSTLYYGEYGNTGAGSATSGRVRWPGVHSDMSAAEASKFTVANFISGTSWLPGAGVVFTAGL</sequence>
<dbReference type="SUPFAM" id="SSF101148">
    <property type="entry name" value="Plant invertase/pectin methylesterase inhibitor"/>
    <property type="match status" value="1"/>
</dbReference>
<dbReference type="InterPro" id="IPR000070">
    <property type="entry name" value="Pectinesterase_cat"/>
</dbReference>
<dbReference type="Pfam" id="PF01095">
    <property type="entry name" value="Pectinesterase"/>
    <property type="match status" value="1"/>
</dbReference>
<keyword evidence="7" id="KW-0961">Cell wall biogenesis/degradation</keyword>
<dbReference type="SMART" id="SM00856">
    <property type="entry name" value="PMEI"/>
    <property type="match status" value="1"/>
</dbReference>
<dbReference type="SUPFAM" id="SSF51126">
    <property type="entry name" value="Pectin lyase-like"/>
    <property type="match status" value="1"/>
</dbReference>
<keyword evidence="4 7" id="KW-0378">Hydrolase</keyword>
<accession>A0ABR2N2J5</accession>
<comment type="catalytic activity">
    <reaction evidence="7">
        <text>[(1-&gt;4)-alpha-D-galacturonosyl methyl ester](n) + n H2O = [(1-&gt;4)-alpha-D-galacturonosyl](n) + n methanol + n H(+)</text>
        <dbReference type="Rhea" id="RHEA:22380"/>
        <dbReference type="Rhea" id="RHEA-COMP:14570"/>
        <dbReference type="Rhea" id="RHEA-COMP:14573"/>
        <dbReference type="ChEBI" id="CHEBI:15377"/>
        <dbReference type="ChEBI" id="CHEBI:15378"/>
        <dbReference type="ChEBI" id="CHEBI:17790"/>
        <dbReference type="ChEBI" id="CHEBI:140522"/>
        <dbReference type="ChEBI" id="CHEBI:140523"/>
        <dbReference type="EC" id="3.1.1.11"/>
    </reaction>
</comment>
<dbReference type="EC" id="3.1.1.11" evidence="7"/>
<evidence type="ECO:0000256" key="4">
    <source>
        <dbReference type="ARBA" id="ARBA00022801"/>
    </source>
</evidence>
<dbReference type="InterPro" id="IPR012334">
    <property type="entry name" value="Pectin_lyas_fold"/>
</dbReference>
<keyword evidence="11" id="KW-1185">Reference proteome</keyword>
<comment type="similarity">
    <text evidence="2">In the N-terminal section; belongs to the PMEI family.</text>
</comment>
<reference evidence="10 11" key="1">
    <citation type="journal article" date="2022" name="Nat. Plants">
        <title>Genomes of leafy and leafless Platanthera orchids illuminate the evolution of mycoheterotrophy.</title>
        <authorList>
            <person name="Li M.H."/>
            <person name="Liu K.W."/>
            <person name="Li Z."/>
            <person name="Lu H.C."/>
            <person name="Ye Q.L."/>
            <person name="Zhang D."/>
            <person name="Wang J.Y."/>
            <person name="Li Y.F."/>
            <person name="Zhong Z.M."/>
            <person name="Liu X."/>
            <person name="Yu X."/>
            <person name="Liu D.K."/>
            <person name="Tu X.D."/>
            <person name="Liu B."/>
            <person name="Hao Y."/>
            <person name="Liao X.Y."/>
            <person name="Jiang Y.T."/>
            <person name="Sun W.H."/>
            <person name="Chen J."/>
            <person name="Chen Y.Q."/>
            <person name="Ai Y."/>
            <person name="Zhai J.W."/>
            <person name="Wu S.S."/>
            <person name="Zhou Z."/>
            <person name="Hsiao Y.Y."/>
            <person name="Wu W.L."/>
            <person name="Chen Y.Y."/>
            <person name="Lin Y.F."/>
            <person name="Hsu J.L."/>
            <person name="Li C.Y."/>
            <person name="Wang Z.W."/>
            <person name="Zhao X."/>
            <person name="Zhong W.Y."/>
            <person name="Ma X.K."/>
            <person name="Ma L."/>
            <person name="Huang J."/>
            <person name="Chen G.Z."/>
            <person name="Huang M.Z."/>
            <person name="Huang L."/>
            <person name="Peng D.H."/>
            <person name="Luo Y.B."/>
            <person name="Zou S.Q."/>
            <person name="Chen S.P."/>
            <person name="Lan S."/>
            <person name="Tsai W.C."/>
            <person name="Van de Peer Y."/>
            <person name="Liu Z.J."/>
        </authorList>
    </citation>
    <scope>NUCLEOTIDE SEQUENCE [LARGE SCALE GENOMIC DNA]</scope>
    <source>
        <strain evidence="10">Lor288</strain>
    </source>
</reference>
<dbReference type="InterPro" id="IPR006501">
    <property type="entry name" value="Pectinesterase_inhib_dom"/>
</dbReference>
<dbReference type="PROSITE" id="PS00800">
    <property type="entry name" value="PECTINESTERASE_1"/>
    <property type="match status" value="1"/>
</dbReference>
<dbReference type="PROSITE" id="PS00503">
    <property type="entry name" value="PECTINESTERASE_2"/>
    <property type="match status" value="1"/>
</dbReference>
<evidence type="ECO:0000313" key="11">
    <source>
        <dbReference type="Proteomes" id="UP001412067"/>
    </source>
</evidence>
<gene>
    <name evidence="10" type="primary">PME35</name>
    <name evidence="10" type="ORF">KSP40_PGU016893</name>
</gene>
<evidence type="ECO:0000256" key="6">
    <source>
        <dbReference type="PROSITE-ProRule" id="PRU10040"/>
    </source>
</evidence>
<dbReference type="NCBIfam" id="TIGR01614">
    <property type="entry name" value="PME_inhib"/>
    <property type="match status" value="1"/>
</dbReference>
<evidence type="ECO:0000256" key="3">
    <source>
        <dbReference type="ARBA" id="ARBA00007786"/>
    </source>
</evidence>
<feature type="compositionally biased region" description="Polar residues" evidence="8">
    <location>
        <begin position="438"/>
        <end position="465"/>
    </location>
</feature>
<dbReference type="InterPro" id="IPR035513">
    <property type="entry name" value="Invertase/methylesterase_inhib"/>
</dbReference>
<dbReference type="Pfam" id="PF04043">
    <property type="entry name" value="PMEI"/>
    <property type="match status" value="1"/>
</dbReference>
<keyword evidence="7" id="KW-0134">Cell wall</keyword>
<comment type="similarity">
    <text evidence="3">In the C-terminal section; belongs to the pectinesterase family.</text>
</comment>
<dbReference type="InterPro" id="IPR033131">
    <property type="entry name" value="Pectinesterase_Asp_AS"/>
</dbReference>